<dbReference type="EMBL" id="CZQE01000045">
    <property type="protein sequence ID" value="CUS43388.1"/>
    <property type="molecule type" value="Genomic_DNA"/>
</dbReference>
<protein>
    <submittedName>
        <fullName evidence="1">Uncharacterized protein</fullName>
    </submittedName>
</protein>
<sequence>MRTRIISGLSALACSCASLPAFAAPWWYVGHDADRVTFVEASSIERAGDTVTYWSREVAGEGGRVTETRRLYMQSDCRKHQSGWMGIERHDPADRKIDTSTRPRATLEDISPDDRVATGELAFVCASETGRAGLVAFPIAIDDIAFARALWASNGEPARALHDQMAANPAVPVIRSTAPATASFGAAQIARTGDAIVPPRDYSVGPMIPDPSAYSPDEVGRIYDIAYQGIRKGELQFEVRGYSISDLVHPGSGQIETFPVGVKQAHVRDILVTITSASADKLAYSVRIEHPEPPEAPCTSADCLVVSTVEAPQ</sequence>
<reference evidence="1" key="1">
    <citation type="submission" date="2015-10" db="EMBL/GenBank/DDBJ databases">
        <authorList>
            <person name="Gilbert D.G."/>
        </authorList>
    </citation>
    <scope>NUCLEOTIDE SEQUENCE</scope>
</reference>
<dbReference type="AlphaFoldDB" id="A0A160TH85"/>
<proteinExistence type="predicted"/>
<dbReference type="PROSITE" id="PS51257">
    <property type="entry name" value="PROKAR_LIPOPROTEIN"/>
    <property type="match status" value="1"/>
</dbReference>
<gene>
    <name evidence="1" type="ORF">MGWOODY_Smn379</name>
</gene>
<accession>A0A160TH85</accession>
<evidence type="ECO:0000313" key="1">
    <source>
        <dbReference type="EMBL" id="CUS43388.1"/>
    </source>
</evidence>
<name>A0A160TH85_9ZZZZ</name>
<organism evidence="1">
    <name type="scientific">hydrothermal vent metagenome</name>
    <dbReference type="NCBI Taxonomy" id="652676"/>
    <lineage>
        <taxon>unclassified sequences</taxon>
        <taxon>metagenomes</taxon>
        <taxon>ecological metagenomes</taxon>
    </lineage>
</organism>